<comment type="caution">
    <text evidence="4">The sequence shown here is derived from an EMBL/GenBank/DDBJ whole genome shotgun (WGS) entry which is preliminary data.</text>
</comment>
<dbReference type="Proteomes" id="UP001151079">
    <property type="component" value="Unassembled WGS sequence"/>
</dbReference>
<reference evidence="4" key="1">
    <citation type="submission" date="2022-10" db="EMBL/GenBank/DDBJ databases">
        <title>Two novel species of Flavobacterium.</title>
        <authorList>
            <person name="Liu Q."/>
            <person name="Xin Y.-H."/>
        </authorList>
    </citation>
    <scope>NUCLEOTIDE SEQUENCE</scope>
    <source>
        <strain evidence="4">LS1R49</strain>
    </source>
</reference>
<dbReference type="RefSeq" id="WP_264207065.1">
    <property type="nucleotide sequence ID" value="NZ_JAOZEW010000016.1"/>
</dbReference>
<dbReference type="InterPro" id="IPR010099">
    <property type="entry name" value="SDR39U1"/>
</dbReference>
<dbReference type="PANTHER" id="PTHR11092">
    <property type="entry name" value="SUGAR NUCLEOTIDE EPIMERASE RELATED"/>
    <property type="match status" value="1"/>
</dbReference>
<accession>A0A9X2ZJW1</accession>
<feature type="domain" description="DUF1731" evidence="3">
    <location>
        <begin position="255"/>
        <end position="298"/>
    </location>
</feature>
<name>A0A9X2ZJW1_9FLAO</name>
<proteinExistence type="inferred from homology"/>
<evidence type="ECO:0000259" key="3">
    <source>
        <dbReference type="Pfam" id="PF08338"/>
    </source>
</evidence>
<dbReference type="InterPro" id="IPR013549">
    <property type="entry name" value="DUF1731"/>
</dbReference>
<dbReference type="NCBIfam" id="TIGR01777">
    <property type="entry name" value="yfcH"/>
    <property type="match status" value="1"/>
</dbReference>
<sequence>MTKNILLTGGSGFIGTKLSALLIANGYSVSILTRSERKATNDITYYKWSLENNYIDEVSVLKADYIIHLAGENIAEKKWSDKRKKEIIDSREKPIELIYAVLKKNNKTLDAFISASAVGIYGAFTSETICTEETPAANDFLGETCQKWEAATNCIESLGIRTVKIRTGLVLGKNEGFLKKLAPIFKYGFGSIIGIGKQYMPWIHIDDLCTIYLQAIINPNIKGAYNAAVSDDTTNAIFSKALANVYGYSIWLPRVPSFVIKLIMGEMSKIVLTGQRVSSQKIENAGFKFEYPNLEPALINCLK</sequence>
<dbReference type="SUPFAM" id="SSF51735">
    <property type="entry name" value="NAD(P)-binding Rossmann-fold domains"/>
    <property type="match status" value="1"/>
</dbReference>
<comment type="similarity">
    <text evidence="1">Belongs to the NAD(P)-dependent epimerase/dehydratase family. SDR39U1 subfamily.</text>
</comment>
<dbReference type="EMBL" id="JAOZEW010000016">
    <property type="protein sequence ID" value="MCV9928958.1"/>
    <property type="molecule type" value="Genomic_DNA"/>
</dbReference>
<gene>
    <name evidence="4" type="ORF">OIU83_14935</name>
</gene>
<evidence type="ECO:0000256" key="1">
    <source>
        <dbReference type="ARBA" id="ARBA00009353"/>
    </source>
</evidence>
<organism evidence="4 5">
    <name type="scientific">Flavobacterium shii</name>
    <dbReference type="NCBI Taxonomy" id="2987687"/>
    <lineage>
        <taxon>Bacteria</taxon>
        <taxon>Pseudomonadati</taxon>
        <taxon>Bacteroidota</taxon>
        <taxon>Flavobacteriia</taxon>
        <taxon>Flavobacteriales</taxon>
        <taxon>Flavobacteriaceae</taxon>
        <taxon>Flavobacterium</taxon>
    </lineage>
</organism>
<dbReference type="InterPro" id="IPR001509">
    <property type="entry name" value="Epimerase_deHydtase"/>
</dbReference>
<dbReference type="AlphaFoldDB" id="A0A9X2ZJW1"/>
<dbReference type="Pfam" id="PF08338">
    <property type="entry name" value="DUF1731"/>
    <property type="match status" value="1"/>
</dbReference>
<protein>
    <submittedName>
        <fullName evidence="4">TIGR01777 family oxidoreductase</fullName>
    </submittedName>
</protein>
<dbReference type="InterPro" id="IPR036291">
    <property type="entry name" value="NAD(P)-bd_dom_sf"/>
</dbReference>
<dbReference type="Pfam" id="PF01370">
    <property type="entry name" value="Epimerase"/>
    <property type="match status" value="1"/>
</dbReference>
<evidence type="ECO:0000313" key="4">
    <source>
        <dbReference type="EMBL" id="MCV9928958.1"/>
    </source>
</evidence>
<keyword evidence="5" id="KW-1185">Reference proteome</keyword>
<evidence type="ECO:0000313" key="5">
    <source>
        <dbReference type="Proteomes" id="UP001151079"/>
    </source>
</evidence>
<dbReference type="Gene3D" id="3.40.50.720">
    <property type="entry name" value="NAD(P)-binding Rossmann-like Domain"/>
    <property type="match status" value="1"/>
</dbReference>
<evidence type="ECO:0000259" key="2">
    <source>
        <dbReference type="Pfam" id="PF01370"/>
    </source>
</evidence>
<feature type="domain" description="NAD-dependent epimerase/dehydratase" evidence="2">
    <location>
        <begin position="5"/>
        <end position="226"/>
    </location>
</feature>
<dbReference type="PANTHER" id="PTHR11092:SF0">
    <property type="entry name" value="EPIMERASE FAMILY PROTEIN SDR39U1"/>
    <property type="match status" value="1"/>
</dbReference>